<dbReference type="RefSeq" id="WP_269309152.1">
    <property type="nucleotide sequence ID" value="NZ_CP098242.1"/>
</dbReference>
<protein>
    <submittedName>
        <fullName evidence="3">Phosphatase PAP2 family protein</fullName>
    </submittedName>
</protein>
<organism evidence="3 4">
    <name type="scientific">Oxalobacter vibrioformis</name>
    <dbReference type="NCBI Taxonomy" id="933080"/>
    <lineage>
        <taxon>Bacteria</taxon>
        <taxon>Pseudomonadati</taxon>
        <taxon>Pseudomonadota</taxon>
        <taxon>Betaproteobacteria</taxon>
        <taxon>Burkholderiales</taxon>
        <taxon>Oxalobacteraceae</taxon>
        <taxon>Oxalobacter</taxon>
    </lineage>
</organism>
<evidence type="ECO:0000313" key="4">
    <source>
        <dbReference type="Proteomes" id="UP001156215"/>
    </source>
</evidence>
<feature type="domain" description="Phosphatidic acid phosphatase type 2/haloperoxidase" evidence="2">
    <location>
        <begin position="111"/>
        <end position="220"/>
    </location>
</feature>
<feature type="transmembrane region" description="Helical" evidence="1">
    <location>
        <begin position="203"/>
        <end position="220"/>
    </location>
</feature>
<keyword evidence="1" id="KW-1133">Transmembrane helix</keyword>
<keyword evidence="1" id="KW-0812">Transmembrane</keyword>
<dbReference type="PANTHER" id="PTHR14969">
    <property type="entry name" value="SPHINGOSINE-1-PHOSPHATE PHOSPHOHYDROLASE"/>
    <property type="match status" value="1"/>
</dbReference>
<evidence type="ECO:0000259" key="2">
    <source>
        <dbReference type="SMART" id="SM00014"/>
    </source>
</evidence>
<dbReference type="SUPFAM" id="SSF48317">
    <property type="entry name" value="Acid phosphatase/Vanadium-dependent haloperoxidase"/>
    <property type="match status" value="1"/>
</dbReference>
<keyword evidence="1" id="KW-0472">Membrane</keyword>
<feature type="transmembrane region" description="Helical" evidence="1">
    <location>
        <begin position="108"/>
        <end position="132"/>
    </location>
</feature>
<feature type="transmembrane region" description="Helical" evidence="1">
    <location>
        <begin position="72"/>
        <end position="96"/>
    </location>
</feature>
<dbReference type="CDD" id="cd01610">
    <property type="entry name" value="PAP2_like"/>
    <property type="match status" value="1"/>
</dbReference>
<name>A0A9E9P2Q2_9BURK</name>
<dbReference type="Gene3D" id="1.20.144.10">
    <property type="entry name" value="Phosphatidic acid phosphatase type 2/haloperoxidase"/>
    <property type="match status" value="1"/>
</dbReference>
<dbReference type="InterPro" id="IPR036938">
    <property type="entry name" value="PAP2/HPO_sf"/>
</dbReference>
<dbReference type="KEGG" id="ovb:NB640_00305"/>
<dbReference type="Pfam" id="PF01569">
    <property type="entry name" value="PAP2"/>
    <property type="match status" value="1"/>
</dbReference>
<dbReference type="PANTHER" id="PTHR14969:SF13">
    <property type="entry name" value="AT30094P"/>
    <property type="match status" value="1"/>
</dbReference>
<dbReference type="AlphaFoldDB" id="A0A9E9P2Q2"/>
<feature type="transmembrane region" description="Helical" evidence="1">
    <location>
        <begin position="152"/>
        <end position="171"/>
    </location>
</feature>
<feature type="transmembrane region" description="Helical" evidence="1">
    <location>
        <begin position="178"/>
        <end position="197"/>
    </location>
</feature>
<dbReference type="InterPro" id="IPR000326">
    <property type="entry name" value="PAP2/HPO"/>
</dbReference>
<evidence type="ECO:0000256" key="1">
    <source>
        <dbReference type="SAM" id="Phobius"/>
    </source>
</evidence>
<accession>A0A9E9P2Q2</accession>
<dbReference type="EMBL" id="CP098242">
    <property type="protein sequence ID" value="WAW10152.1"/>
    <property type="molecule type" value="Genomic_DNA"/>
</dbReference>
<keyword evidence="4" id="KW-1185">Reference proteome</keyword>
<proteinExistence type="predicted"/>
<dbReference type="SMART" id="SM00014">
    <property type="entry name" value="acidPPc"/>
    <property type="match status" value="1"/>
</dbReference>
<feature type="transmembrane region" description="Helical" evidence="1">
    <location>
        <begin position="28"/>
        <end position="52"/>
    </location>
</feature>
<reference evidence="3" key="1">
    <citation type="journal article" date="2022" name="Front. Microbiol.">
        <title>New perspectives on an old grouping: The genomic and phenotypic variability of Oxalobacter formigenes and the implications for calcium oxalate stone prevention.</title>
        <authorList>
            <person name="Chmiel J.A."/>
            <person name="Carr C."/>
            <person name="Stuivenberg G.A."/>
            <person name="Venema R."/>
            <person name="Chanyi R.M."/>
            <person name="Al K.F."/>
            <person name="Giguere D."/>
            <person name="Say H."/>
            <person name="Akouris P.P."/>
            <person name="Dominguez Romero S.A."/>
            <person name="Kwong A."/>
            <person name="Tai V."/>
            <person name="Koval S.F."/>
            <person name="Razvi H."/>
            <person name="Bjazevic J."/>
            <person name="Burton J.P."/>
        </authorList>
    </citation>
    <scope>NUCLEOTIDE SEQUENCE</scope>
    <source>
        <strain evidence="3">WoOx3</strain>
    </source>
</reference>
<gene>
    <name evidence="3" type="ORF">NB640_00305</name>
</gene>
<evidence type="ECO:0000313" key="3">
    <source>
        <dbReference type="EMBL" id="WAW10152.1"/>
    </source>
</evidence>
<dbReference type="Proteomes" id="UP001156215">
    <property type="component" value="Chromosome"/>
</dbReference>
<sequence>MSTPHHSQSTAALLKESMLWQKRLENPGFTFSTLFFMLLPLALLMLAVGFYSGFWGENIRLWHQEMRQLHPLLTRLMLVTSWGSAWMLYAAYAVILAHALRTNNRQEIAFIARFVFSLVCVLLIAAAMKVAFGMPRPGINLPSAPFSFVDDFVSFPSGHTVQIVTAALPLAFYFSKRWLFIAMSLLITLVGYSRLWLGQHHPIDVLGGIVVGSLIVVMVFRRTGSRQIC</sequence>